<dbReference type="CDD" id="cd02511">
    <property type="entry name" value="Beta4Glucosyltransferase"/>
    <property type="match status" value="1"/>
</dbReference>
<dbReference type="eggNOG" id="COG0463">
    <property type="taxonomic scope" value="Bacteria"/>
</dbReference>
<dbReference type="AlphaFoldDB" id="A0A073K161"/>
<dbReference type="Gene3D" id="3.90.550.10">
    <property type="entry name" value="Spore Coat Polysaccharide Biosynthesis Protein SpsA, Chain A"/>
    <property type="match status" value="1"/>
</dbReference>
<dbReference type="PANTHER" id="PTHR43630:SF2">
    <property type="entry name" value="GLYCOSYLTRANSFERASE"/>
    <property type="match status" value="1"/>
</dbReference>
<dbReference type="PANTHER" id="PTHR43630">
    <property type="entry name" value="POLY-BETA-1,6-N-ACETYL-D-GLUCOSAMINE SYNTHASE"/>
    <property type="match status" value="1"/>
</dbReference>
<name>A0A073K161_9BACI</name>
<dbReference type="InterPro" id="IPR001173">
    <property type="entry name" value="Glyco_trans_2-like"/>
</dbReference>
<accession>A0A073K161</accession>
<keyword evidence="2" id="KW-0808">Transferase</keyword>
<dbReference type="SUPFAM" id="SSF53448">
    <property type="entry name" value="Nucleotide-diphospho-sugar transferases"/>
    <property type="match status" value="1"/>
</dbReference>
<gene>
    <name evidence="2" type="ORF">BAMA_17480</name>
</gene>
<dbReference type="SUPFAM" id="SSF48452">
    <property type="entry name" value="TPR-like"/>
    <property type="match status" value="1"/>
</dbReference>
<feature type="domain" description="Glycosyltransferase 2-like" evidence="1">
    <location>
        <begin position="8"/>
        <end position="151"/>
    </location>
</feature>
<dbReference type="InterPro" id="IPR029044">
    <property type="entry name" value="Nucleotide-diphossugar_trans"/>
</dbReference>
<dbReference type="EMBL" id="JOTN01000004">
    <property type="protein sequence ID" value="KEK20235.1"/>
    <property type="molecule type" value="Genomic_DNA"/>
</dbReference>
<dbReference type="GO" id="GO:0016740">
    <property type="term" value="F:transferase activity"/>
    <property type="evidence" value="ECO:0007669"/>
    <property type="project" value="UniProtKB-KW"/>
</dbReference>
<comment type="caution">
    <text evidence="2">The sequence shown here is derived from an EMBL/GenBank/DDBJ whole genome shotgun (WGS) entry which is preliminary data.</text>
</comment>
<proteinExistence type="predicted"/>
<dbReference type="Pfam" id="PF00535">
    <property type="entry name" value="Glycos_transf_2"/>
    <property type="match status" value="1"/>
</dbReference>
<sequence>MEEEITISLCMIVRDEEGTIARCLNSVKEIVDEMIIVDTGSVDRTKEIASEYTPHIYNFEWIDDFAAARNFSFSKATQEYILWLDADDVLPGDSRESLKALKKELDRKVDSVSMLYHLTFDVNGNPSYSSRRNRLVKRECNFKWFGKVHEYLAVYGEILRSDIGITHEKEKEWTNRNLKIYESAVARGEELSPRDVYYYANECVDNQKYEEAIVLYEKFLNDGLGWKEDNINAAGKLGDCYEKLEQWQKAIEACIRSFHYDIPRGEICTQLGSIYMVQEKYKEAIYWYKTATEVPVPTDAPFYNPTNYTWVPFLQLCVCHSRLGQQEKAYYYNELAATYVPDHPAIAYNRNYFKSLFE</sequence>
<dbReference type="Gene3D" id="1.25.40.10">
    <property type="entry name" value="Tetratricopeptide repeat domain"/>
    <property type="match status" value="2"/>
</dbReference>
<evidence type="ECO:0000313" key="2">
    <source>
        <dbReference type="EMBL" id="KEK20235.1"/>
    </source>
</evidence>
<evidence type="ECO:0000313" key="3">
    <source>
        <dbReference type="Proteomes" id="UP000027822"/>
    </source>
</evidence>
<dbReference type="STRING" id="574376.BAMA_17480"/>
<reference evidence="2 3" key="1">
    <citation type="submission" date="2014-06" db="EMBL/GenBank/DDBJ databases">
        <title>Draft genome sequence of Bacillus manliponensis JCM 15802 (MCCC 1A00708).</title>
        <authorList>
            <person name="Lai Q."/>
            <person name="Liu Y."/>
            <person name="Shao Z."/>
        </authorList>
    </citation>
    <scope>NUCLEOTIDE SEQUENCE [LARGE SCALE GENOMIC DNA]</scope>
    <source>
        <strain evidence="2 3">JCM 15802</strain>
    </source>
</reference>
<dbReference type="Proteomes" id="UP000027822">
    <property type="component" value="Unassembled WGS sequence"/>
</dbReference>
<evidence type="ECO:0000259" key="1">
    <source>
        <dbReference type="Pfam" id="PF00535"/>
    </source>
</evidence>
<keyword evidence="3" id="KW-1185">Reference proteome</keyword>
<dbReference type="InterPro" id="IPR011990">
    <property type="entry name" value="TPR-like_helical_dom_sf"/>
</dbReference>
<protein>
    <submittedName>
        <fullName evidence="2">Beta 1,4 glucosyltransferase</fullName>
    </submittedName>
</protein>
<organism evidence="2 3">
    <name type="scientific">Bacillus manliponensis</name>
    <dbReference type="NCBI Taxonomy" id="574376"/>
    <lineage>
        <taxon>Bacteria</taxon>
        <taxon>Bacillati</taxon>
        <taxon>Bacillota</taxon>
        <taxon>Bacilli</taxon>
        <taxon>Bacillales</taxon>
        <taxon>Bacillaceae</taxon>
        <taxon>Bacillus</taxon>
        <taxon>Bacillus cereus group</taxon>
    </lineage>
</organism>